<dbReference type="Pfam" id="PF11167">
    <property type="entry name" value="DUF2953"/>
    <property type="match status" value="1"/>
</dbReference>
<protein>
    <recommendedName>
        <fullName evidence="4">DUF2953 domain-containing protein</fullName>
    </recommendedName>
</protein>
<name>A0ABQ3MYF4_9BACI</name>
<gene>
    <name evidence="2" type="ORF">AM1BK_08420</name>
</gene>
<evidence type="ECO:0000313" key="3">
    <source>
        <dbReference type="Proteomes" id="UP000637074"/>
    </source>
</evidence>
<reference evidence="2 3" key="1">
    <citation type="journal article" date="2022" name="Int. J. Syst. Evol. Microbiol.">
        <title>Neobacillus kokaensis sp. nov., isolated from soil.</title>
        <authorList>
            <person name="Yuki K."/>
            <person name="Matsubara H."/>
            <person name="Yamaguchi S."/>
        </authorList>
    </citation>
    <scope>NUCLEOTIDE SEQUENCE [LARGE SCALE GENOMIC DNA]</scope>
    <source>
        <strain evidence="2 3">LOB 377</strain>
    </source>
</reference>
<evidence type="ECO:0000313" key="2">
    <source>
        <dbReference type="EMBL" id="GHH97299.1"/>
    </source>
</evidence>
<dbReference type="EMBL" id="BNDS01000002">
    <property type="protein sequence ID" value="GHH97299.1"/>
    <property type="molecule type" value="Genomic_DNA"/>
</dbReference>
<keyword evidence="3" id="KW-1185">Reference proteome</keyword>
<feature type="transmembrane region" description="Helical" evidence="1">
    <location>
        <begin position="7"/>
        <end position="30"/>
    </location>
</feature>
<organism evidence="2 3">
    <name type="scientific">Neobacillus kokaensis</name>
    <dbReference type="NCBI Taxonomy" id="2759023"/>
    <lineage>
        <taxon>Bacteria</taxon>
        <taxon>Bacillati</taxon>
        <taxon>Bacillota</taxon>
        <taxon>Bacilli</taxon>
        <taxon>Bacillales</taxon>
        <taxon>Bacillaceae</taxon>
        <taxon>Neobacillus</taxon>
    </lineage>
</organism>
<dbReference type="Proteomes" id="UP000637074">
    <property type="component" value="Unassembled WGS sequence"/>
</dbReference>
<keyword evidence="1" id="KW-1133">Transmembrane helix</keyword>
<comment type="caution">
    <text evidence="2">The sequence shown here is derived from an EMBL/GenBank/DDBJ whole genome shotgun (WGS) entry which is preliminary data.</text>
</comment>
<dbReference type="RefSeq" id="WP_191269973.1">
    <property type="nucleotide sequence ID" value="NZ_BNDS01000002.1"/>
</dbReference>
<keyword evidence="1" id="KW-0812">Transmembrane</keyword>
<evidence type="ECO:0008006" key="4">
    <source>
        <dbReference type="Google" id="ProtNLM"/>
    </source>
</evidence>
<accession>A0ABQ3MYF4</accession>
<keyword evidence="1" id="KW-0472">Membrane</keyword>
<proteinExistence type="predicted"/>
<dbReference type="InterPro" id="IPR021338">
    <property type="entry name" value="DUF2953"/>
</dbReference>
<evidence type="ECO:0000256" key="1">
    <source>
        <dbReference type="SAM" id="Phobius"/>
    </source>
</evidence>
<sequence length="230" mass="26466">MIWLYSILTVFVFLLLLIIFTKLSIIVNYYHHNDNDDLNIEFRVWFGLIKYKIKVPLIKIDDDSPSLVVKHHSHMGEAPDGKPDKKVEQITKQKVVKNVEKAKDLLQKVIGMHIIIRKFFRKISIKKFEWQTYVGVGDAAHTAIAAGALWTLKASIIGILSHYLKLTVIPKVTITPHFQVAVIQTRLSCIFQFRIGHAILAGLKLIKFWKGEKSRVSDKSNFLNDKTKYV</sequence>